<dbReference type="VEuPathDB" id="GiardiaDB:DHA2_151925"/>
<keyword evidence="3" id="KW-0695">RNA-directed DNA polymerase</keyword>
<feature type="domain" description="Reverse transcriptase" evidence="2">
    <location>
        <begin position="258"/>
        <end position="480"/>
    </location>
</feature>
<dbReference type="PROSITE" id="PS50878">
    <property type="entry name" value="RT_POL"/>
    <property type="match status" value="1"/>
</dbReference>
<dbReference type="Gene3D" id="3.10.10.10">
    <property type="entry name" value="HIV Type 1 Reverse Transcriptase, subunit A, domain 1"/>
    <property type="match status" value="1"/>
</dbReference>
<dbReference type="CDD" id="cd01650">
    <property type="entry name" value="RT_nLTR_like"/>
    <property type="match status" value="1"/>
</dbReference>
<dbReference type="PANTHER" id="PTHR19446">
    <property type="entry name" value="REVERSE TRANSCRIPTASES"/>
    <property type="match status" value="1"/>
</dbReference>
<evidence type="ECO:0000259" key="2">
    <source>
        <dbReference type="PROSITE" id="PS50878"/>
    </source>
</evidence>
<dbReference type="VEuPathDB" id="GiardiaDB:QR46_4912"/>
<accession>Q8T6S3</accession>
<dbReference type="InterPro" id="IPR043128">
    <property type="entry name" value="Rev_trsase/Diguanyl_cyclase"/>
</dbReference>
<feature type="region of interest" description="Disordered" evidence="1">
    <location>
        <begin position="116"/>
        <end position="139"/>
    </location>
</feature>
<dbReference type="Gene3D" id="3.30.70.270">
    <property type="match status" value="1"/>
</dbReference>
<dbReference type="AlphaFoldDB" id="Q8T6S3"/>
<dbReference type="GO" id="GO:0004519">
    <property type="term" value="F:endonuclease activity"/>
    <property type="evidence" value="ECO:0007669"/>
    <property type="project" value="UniProtKB-KW"/>
</dbReference>
<dbReference type="SUPFAM" id="SSF56672">
    <property type="entry name" value="DNA/RNA polymerases"/>
    <property type="match status" value="1"/>
</dbReference>
<dbReference type="Pfam" id="PF00078">
    <property type="entry name" value="RVT_1"/>
    <property type="match status" value="1"/>
</dbReference>
<name>Q8T6S3_GIAIN</name>
<evidence type="ECO:0000256" key="1">
    <source>
        <dbReference type="SAM" id="MobiDB-lite"/>
    </source>
</evidence>
<proteinExistence type="predicted"/>
<keyword evidence="3" id="KW-0378">Hydrolase</keyword>
<dbReference type="VEuPathDB" id="GiardiaDB:QR46_1383"/>
<protein>
    <submittedName>
        <fullName evidence="3">Putative reverse transcriptase/endonuclease</fullName>
    </submittedName>
</protein>
<dbReference type="InterPro" id="IPR000477">
    <property type="entry name" value="RT_dom"/>
</dbReference>
<feature type="compositionally biased region" description="Polar residues" evidence="1">
    <location>
        <begin position="122"/>
        <end position="131"/>
    </location>
</feature>
<dbReference type="GO" id="GO:0003964">
    <property type="term" value="F:RNA-directed DNA polymerase activity"/>
    <property type="evidence" value="ECO:0007669"/>
    <property type="project" value="UniProtKB-KW"/>
</dbReference>
<dbReference type="VEuPathDB" id="GiardiaDB:GL50581_3091"/>
<feature type="region of interest" description="Disordered" evidence="1">
    <location>
        <begin position="822"/>
        <end position="878"/>
    </location>
</feature>
<feature type="compositionally biased region" description="Polar residues" evidence="1">
    <location>
        <begin position="829"/>
        <end position="838"/>
    </location>
</feature>
<dbReference type="VEuPathDB" id="GiardiaDB:DHA2_154254"/>
<sequence length="878" mass="97043">MNARWYLWVPREQAVSLYLGDHSEDACPLAGHTRWLCGLPCESAKQPTEHLREANDDRHRVLGDDKLILPAHIPNQTEPAMLIHQGARMIASIEQAGTGVALPAIRGLDALVGSCQRAPLPDNTTEQSQSKADPDPEKARRRIANRVNNALSFGAVAKALRALDETPTIDKPEKAKAALSALHPCVLPEGYVGLDYPPSMSSTGLEPATEEEMRKALFGTLNKKASGVSGLGPVQLKAMKQNDSFVKYLTQAYNELTTHPEAMSDVMAMFEFRAILIPKESDGYRPIAIGKTVTNIFHRVLLKRLIRHANYLSCEQIAFKQNAYAVGVRRAHELISRPGMHAVSLDTKNAFNSLPRAEVVRALNEAGVPKVLVDYIRNFLDLRHSRDVKCEVCGVPQGDPLSTFLFCMAIERLLRRLKERGITFLAYADDIVAFHDEGYPAGVITQQATAEAAAMGLTIRSDKCKSTMAGEEVTFLNHPVSPTPASLAPKAIAGAETALRKIENAPITIHQKLILLSLCVVPMVNYAPLVEITSDKADYEELDRRRTRLQQTNQQKLRSPGRLPGVPEEKGGLGLLMPGLYHDELRRAWASLDVNKGTRDPVELSVGGQALQGKGTYFNRLLTRTHQLPDRAAAYCLQMCGVLTEEERALKEKGGSIMAQTRGTCPGCHTARTLDHDMNCPKAAWTRTTRHDMIVACLYLRVSGKFNAELEVKTHSHLSDQNQKPDIWLVDKCKAIDVGVIQPRQMDAYYNEKVKKYRDGTLPIIYGTDGSLHPKSKRHLEELHVDVEKLSVRAAFAIAHMAAEANEHLTKLIRRAGPKAWSPRATVSCHPTSDNRMNPSLGPDDNDREGAQDWTHNRVESQPGEKAPLAAADLYGQY</sequence>
<keyword evidence="3" id="KW-0548">Nucleotidyltransferase</keyword>
<keyword evidence="3" id="KW-0808">Transferase</keyword>
<keyword evidence="3" id="KW-0255">Endonuclease</keyword>
<feature type="compositionally biased region" description="Basic and acidic residues" evidence="1">
    <location>
        <begin position="848"/>
        <end position="859"/>
    </location>
</feature>
<evidence type="ECO:0000313" key="3">
    <source>
        <dbReference type="EMBL" id="AAM12686.1"/>
    </source>
</evidence>
<dbReference type="EMBL" id="AF433877">
    <property type="protein sequence ID" value="AAM12686.1"/>
    <property type="molecule type" value="Genomic_DNA"/>
</dbReference>
<organism evidence="3">
    <name type="scientific">Giardia intestinalis</name>
    <name type="common">Giardia lamblia</name>
    <dbReference type="NCBI Taxonomy" id="5741"/>
    <lineage>
        <taxon>Eukaryota</taxon>
        <taxon>Metamonada</taxon>
        <taxon>Diplomonadida</taxon>
        <taxon>Hexamitidae</taxon>
        <taxon>Giardiinae</taxon>
        <taxon>Giardia</taxon>
    </lineage>
</organism>
<dbReference type="InterPro" id="IPR043502">
    <property type="entry name" value="DNA/RNA_pol_sf"/>
</dbReference>
<keyword evidence="3" id="KW-0540">Nuclease</keyword>
<reference evidence="3" key="1">
    <citation type="journal article" date="2001" name="Proc. Natl. Acad. Sci. U.S.A.">
        <title>Three retrotransposon families in the genome of Giardia lamblia: two telomeric, one dead.</title>
        <authorList>
            <person name="Arkhipova I.R."/>
            <person name="Morrison H.G."/>
        </authorList>
    </citation>
    <scope>NUCLEOTIDE SEQUENCE</scope>
    <source>
        <strain evidence="3">WB</strain>
    </source>
</reference>